<dbReference type="Pfam" id="PF05046">
    <property type="entry name" value="Img2"/>
    <property type="match status" value="1"/>
</dbReference>
<keyword evidence="4" id="KW-0496">Mitochondrion</keyword>
<evidence type="ECO:0000256" key="1">
    <source>
        <dbReference type="ARBA" id="ARBA00004173"/>
    </source>
</evidence>
<dbReference type="Gene3D" id="3.30.780.10">
    <property type="entry name" value="SUI1-like domain"/>
    <property type="match status" value="1"/>
</dbReference>
<evidence type="ECO:0000313" key="8">
    <source>
        <dbReference type="EMBL" id="KAF9483835.1"/>
    </source>
</evidence>
<dbReference type="Proteomes" id="UP000807469">
    <property type="component" value="Unassembled WGS sequence"/>
</dbReference>
<keyword evidence="9" id="KW-1185">Reference proteome</keyword>
<evidence type="ECO:0000256" key="6">
    <source>
        <dbReference type="ARBA" id="ARBA00035191"/>
    </source>
</evidence>
<evidence type="ECO:0000256" key="2">
    <source>
        <dbReference type="ARBA" id="ARBA00005677"/>
    </source>
</evidence>
<proteinExistence type="inferred from homology"/>
<accession>A0A9P6D5A2</accession>
<dbReference type="PANTHER" id="PTHR13477">
    <property type="entry name" value="MITOCHONDRIAL 39S RIBOSOMAL PROTEIN L49"/>
    <property type="match status" value="1"/>
</dbReference>
<keyword evidence="3" id="KW-0689">Ribosomal protein</keyword>
<evidence type="ECO:0000256" key="5">
    <source>
        <dbReference type="ARBA" id="ARBA00023274"/>
    </source>
</evidence>
<dbReference type="EMBL" id="MU155149">
    <property type="protein sequence ID" value="KAF9483835.1"/>
    <property type="molecule type" value="Genomic_DNA"/>
</dbReference>
<sequence>MLSLLQRQIAIQAPRNSRFLSEAVDASSSLASTSASSPLPASTSTPSSPSAKTAATNLKLEYFVPRNTNGNLPVYTDVRNAGSRHLVLIRNVEGNLNALAKDLSQSLFEAESYEVSRLKIQFNQSKHLIISGGRWKDEVTHWLKNKGF</sequence>
<dbReference type="GO" id="GO:0005762">
    <property type="term" value="C:mitochondrial large ribosomal subunit"/>
    <property type="evidence" value="ECO:0007669"/>
    <property type="project" value="TreeGrafter"/>
</dbReference>
<dbReference type="InterPro" id="IPR007740">
    <property type="entry name" value="Ribosomal_mL49"/>
</dbReference>
<name>A0A9P6D5A2_9AGAR</name>
<evidence type="ECO:0000256" key="7">
    <source>
        <dbReference type="SAM" id="MobiDB-lite"/>
    </source>
</evidence>
<evidence type="ECO:0000256" key="4">
    <source>
        <dbReference type="ARBA" id="ARBA00023128"/>
    </source>
</evidence>
<comment type="similarity">
    <text evidence="2">Belongs to the mitochondrion-specific ribosomal protein mL49 family.</text>
</comment>
<reference evidence="8" key="1">
    <citation type="submission" date="2020-11" db="EMBL/GenBank/DDBJ databases">
        <authorList>
            <consortium name="DOE Joint Genome Institute"/>
            <person name="Ahrendt S."/>
            <person name="Riley R."/>
            <person name="Andreopoulos W."/>
            <person name="Labutti K."/>
            <person name="Pangilinan J."/>
            <person name="Ruiz-Duenas F.J."/>
            <person name="Barrasa J.M."/>
            <person name="Sanchez-Garcia M."/>
            <person name="Camarero S."/>
            <person name="Miyauchi S."/>
            <person name="Serrano A."/>
            <person name="Linde D."/>
            <person name="Babiker R."/>
            <person name="Drula E."/>
            <person name="Ayuso-Fernandez I."/>
            <person name="Pacheco R."/>
            <person name="Padilla G."/>
            <person name="Ferreira P."/>
            <person name="Barriuso J."/>
            <person name="Kellner H."/>
            <person name="Castanera R."/>
            <person name="Alfaro M."/>
            <person name="Ramirez L."/>
            <person name="Pisabarro A.G."/>
            <person name="Kuo A."/>
            <person name="Tritt A."/>
            <person name="Lipzen A."/>
            <person name="He G."/>
            <person name="Yan M."/>
            <person name="Ng V."/>
            <person name="Cullen D."/>
            <person name="Martin F."/>
            <person name="Rosso M.-N."/>
            <person name="Henrissat B."/>
            <person name="Hibbett D."/>
            <person name="Martinez A.T."/>
            <person name="Grigoriev I.V."/>
        </authorList>
    </citation>
    <scope>NUCLEOTIDE SEQUENCE</scope>
    <source>
        <strain evidence="8">CIRM-BRFM 674</strain>
    </source>
</reference>
<evidence type="ECO:0000313" key="9">
    <source>
        <dbReference type="Proteomes" id="UP000807469"/>
    </source>
</evidence>
<gene>
    <name evidence="8" type="ORF">BDN70DRAFT_873217</name>
</gene>
<dbReference type="GO" id="GO:0006412">
    <property type="term" value="P:translation"/>
    <property type="evidence" value="ECO:0007669"/>
    <property type="project" value="InterPro"/>
</dbReference>
<dbReference type="GO" id="GO:0003735">
    <property type="term" value="F:structural constituent of ribosome"/>
    <property type="evidence" value="ECO:0007669"/>
    <property type="project" value="InterPro"/>
</dbReference>
<dbReference type="OrthoDB" id="19439at2759"/>
<organism evidence="8 9">
    <name type="scientific">Pholiota conissans</name>
    <dbReference type="NCBI Taxonomy" id="109636"/>
    <lineage>
        <taxon>Eukaryota</taxon>
        <taxon>Fungi</taxon>
        <taxon>Dikarya</taxon>
        <taxon>Basidiomycota</taxon>
        <taxon>Agaricomycotina</taxon>
        <taxon>Agaricomycetes</taxon>
        <taxon>Agaricomycetidae</taxon>
        <taxon>Agaricales</taxon>
        <taxon>Agaricineae</taxon>
        <taxon>Strophariaceae</taxon>
        <taxon>Pholiota</taxon>
    </lineage>
</organism>
<dbReference type="AlphaFoldDB" id="A0A9P6D5A2"/>
<dbReference type="PANTHER" id="PTHR13477:SF0">
    <property type="entry name" value="LARGE RIBOSOMAL SUBUNIT PROTEIN ML49"/>
    <property type="match status" value="1"/>
</dbReference>
<evidence type="ECO:0000256" key="3">
    <source>
        <dbReference type="ARBA" id="ARBA00022980"/>
    </source>
</evidence>
<feature type="region of interest" description="Disordered" evidence="7">
    <location>
        <begin position="31"/>
        <end position="52"/>
    </location>
</feature>
<comment type="subcellular location">
    <subcellularLocation>
        <location evidence="1">Mitochondrion</location>
    </subcellularLocation>
</comment>
<keyword evidence="5" id="KW-0687">Ribonucleoprotein</keyword>
<comment type="caution">
    <text evidence="8">The sequence shown here is derived from an EMBL/GenBank/DDBJ whole genome shotgun (WGS) entry which is preliminary data.</text>
</comment>
<protein>
    <recommendedName>
        <fullName evidence="6">Large ribosomal subunit protein mL49</fullName>
    </recommendedName>
</protein>